<organism evidence="1 2">
    <name type="scientific">Falsigemmobacter intermedius</name>
    <dbReference type="NCBI Taxonomy" id="1553448"/>
    <lineage>
        <taxon>Bacteria</taxon>
        <taxon>Pseudomonadati</taxon>
        <taxon>Pseudomonadota</taxon>
        <taxon>Alphaproteobacteria</taxon>
        <taxon>Rhodobacterales</taxon>
        <taxon>Paracoccaceae</taxon>
        <taxon>Falsigemmobacter</taxon>
    </lineage>
</organism>
<evidence type="ECO:0000313" key="2">
    <source>
        <dbReference type="Proteomes" id="UP000287168"/>
    </source>
</evidence>
<keyword evidence="2" id="KW-1185">Reference proteome</keyword>
<dbReference type="Proteomes" id="UP000287168">
    <property type="component" value="Unassembled WGS sequence"/>
</dbReference>
<proteinExistence type="predicted"/>
<protein>
    <submittedName>
        <fullName evidence="1">Uncharacterized protein</fullName>
    </submittedName>
</protein>
<evidence type="ECO:0000313" key="1">
    <source>
        <dbReference type="EMBL" id="RWY38795.1"/>
    </source>
</evidence>
<accession>A0A3S3UQL8</accession>
<dbReference type="RefSeq" id="WP_128490381.1">
    <property type="nucleotide sequence ID" value="NZ_JBHLXB010000012.1"/>
</dbReference>
<sequence length="92" mass="10173">MEGIDHIGESNAASDVLQFALRDFASVELAATVQKATAWRSCLFWCLSNVSAKMTGEGQSQFIHCHKVIPAVFEFQQALCEGKFIRCHIAPE</sequence>
<reference evidence="1 2" key="1">
    <citation type="journal article" date="2015" name="Int. J. Syst. Evol. Microbiol.">
        <title>Gemmobacter intermedius sp. nov., isolated from a white stork (Ciconia ciconia).</title>
        <authorList>
            <person name="Kampfer P."/>
            <person name="Jerzak L."/>
            <person name="Wilharm G."/>
            <person name="Golke J."/>
            <person name="Busse H.J."/>
            <person name="Glaeser S.P."/>
        </authorList>
    </citation>
    <scope>NUCLEOTIDE SEQUENCE [LARGE SCALE GENOMIC DNA]</scope>
    <source>
        <strain evidence="1 2">119/4</strain>
    </source>
</reference>
<dbReference type="EMBL" id="SBLC01000030">
    <property type="protein sequence ID" value="RWY38795.1"/>
    <property type="molecule type" value="Genomic_DNA"/>
</dbReference>
<dbReference type="AlphaFoldDB" id="A0A3S3UQL8"/>
<name>A0A3S3UQL8_9RHOB</name>
<gene>
    <name evidence="1" type="ORF">EP867_15450</name>
</gene>
<comment type="caution">
    <text evidence="1">The sequence shown here is derived from an EMBL/GenBank/DDBJ whole genome shotgun (WGS) entry which is preliminary data.</text>
</comment>